<organism evidence="1 2">
    <name type="scientific">Ambrosiozyma monospora</name>
    <name type="common">Yeast</name>
    <name type="synonym">Endomycopsis monosporus</name>
    <dbReference type="NCBI Taxonomy" id="43982"/>
    <lineage>
        <taxon>Eukaryota</taxon>
        <taxon>Fungi</taxon>
        <taxon>Dikarya</taxon>
        <taxon>Ascomycota</taxon>
        <taxon>Saccharomycotina</taxon>
        <taxon>Pichiomycetes</taxon>
        <taxon>Pichiales</taxon>
        <taxon>Pichiaceae</taxon>
        <taxon>Ambrosiozyma</taxon>
    </lineage>
</organism>
<sequence length="653" mass="75553">MSTSRKFKKLKTSTSISTSISSTSTSSVTQTPPKVDCLQITPKTTTIPTEPEPTIISNFILILTLLPNELQLRVFRLLVHRLVKTNTNPLVYLKLLPLLSKHIEFNVELHEVNSGDHQMIEFSLNSFNYKYNSTLENIVLVSSAFLKHGRRRDHNICGCGEDENQVCVFKLATLKFSANVAKNSNDDDCGLYSNNINYDLIINKINEWKPRDFEFSWMFGRLTVDEFQLCQMATVITGVNYIELKSFLNWFKNIKRANLDIQRYNQIDFPFLEKLTRHINHIVFRFDCLENNFLEEQFFQFLIRHRDCVQFESDSFRCDIDDKFMMVYNQAILNEFRVSTNSSSVNLNMMPNWSNTKLFELTSRAVLSSKIFKSQFITTLIIKGKAITNCDLSSMTALNNLQLSADSIDQKTIDTIPTRVSCLSIYHVAHDTRIDTLPKSLETFECCISQLGQFNFGQKTCPKLRTLRLFINTHYHNYIWKHLPLQIDTLYIQHGGHPWSGEYNEFGIRLADKYKFLKLYIDSEPSAVLINLMDRPKLVKNIKLMLLDYDTLNCFFVSCSRGTKLSLHSNMNYSYFPNDCKGLIQNQGEMKRKGQSTVKGNVVDPEDDCGENLMLYRCGFAKCQDFASRRYPTGDLLVRRRFSSDCLFTDSYA</sequence>
<dbReference type="Proteomes" id="UP001165063">
    <property type="component" value="Unassembled WGS sequence"/>
</dbReference>
<name>A0A9W7DI62_AMBMO</name>
<accession>A0A9W7DI62</accession>
<gene>
    <name evidence="1" type="ORF">Amon01_000669900</name>
</gene>
<dbReference type="EMBL" id="BSXU01004426">
    <property type="protein sequence ID" value="GMG43983.1"/>
    <property type="molecule type" value="Genomic_DNA"/>
</dbReference>
<keyword evidence="2" id="KW-1185">Reference proteome</keyword>
<reference evidence="1" key="1">
    <citation type="submission" date="2023-04" db="EMBL/GenBank/DDBJ databases">
        <title>Ambrosiozyma monospora NBRC 1965.</title>
        <authorList>
            <person name="Ichikawa N."/>
            <person name="Sato H."/>
            <person name="Tonouchi N."/>
        </authorList>
    </citation>
    <scope>NUCLEOTIDE SEQUENCE</scope>
    <source>
        <strain evidence="1">NBRC 1965</strain>
    </source>
</reference>
<evidence type="ECO:0000313" key="1">
    <source>
        <dbReference type="EMBL" id="GMG43983.1"/>
    </source>
</evidence>
<evidence type="ECO:0000313" key="2">
    <source>
        <dbReference type="Proteomes" id="UP001165063"/>
    </source>
</evidence>
<comment type="caution">
    <text evidence="1">The sequence shown here is derived from an EMBL/GenBank/DDBJ whole genome shotgun (WGS) entry which is preliminary data.</text>
</comment>
<protein>
    <submittedName>
        <fullName evidence="1">Unnamed protein product</fullName>
    </submittedName>
</protein>
<proteinExistence type="predicted"/>
<dbReference type="AlphaFoldDB" id="A0A9W7DI62"/>